<evidence type="ECO:0000313" key="2">
    <source>
        <dbReference type="Proteomes" id="UP001163223"/>
    </source>
</evidence>
<keyword evidence="2" id="KW-1185">Reference proteome</keyword>
<dbReference type="EMBL" id="CP113520">
    <property type="protein sequence ID" value="WAJ27395.1"/>
    <property type="molecule type" value="Genomic_DNA"/>
</dbReference>
<dbReference type="Proteomes" id="UP001163223">
    <property type="component" value="Chromosome"/>
</dbReference>
<accession>A0ACD4NL91</accession>
<proteinExistence type="predicted"/>
<evidence type="ECO:0000313" key="1">
    <source>
        <dbReference type="EMBL" id="WAJ27395.1"/>
    </source>
</evidence>
<name>A0ACD4NL91_9HYPH</name>
<reference evidence="1" key="1">
    <citation type="submission" date="2022-11" db="EMBL/GenBank/DDBJ databases">
        <title>beta-Carotene-producing bacterium, Jeongeuplla avenae sp. nov., alleviates the salt stress of Arabidopsis seedlings.</title>
        <authorList>
            <person name="Jiang L."/>
            <person name="Lee J."/>
        </authorList>
    </citation>
    <scope>NUCLEOTIDE SEQUENCE</scope>
    <source>
        <strain evidence="1">DY_R2A_6</strain>
    </source>
</reference>
<gene>
    <name evidence="1" type="ORF">OXU80_21495</name>
</gene>
<sequence length="241" mass="25719">MAILLAFWNAGQAMNLMPPVPGQRVEPPSILATAVWLVLTVAGSSAAGSFVAARLAGKSAMAPVTGSAMTTAHAAIMVAIAAVLATGLIATQRDPRPVDHSASQLDLAAYQADRLLRGEIRGDADRPAWAEPARLAPPAVREEVARILRLAQREGSFGDGVDTDRFYLSSLVQRYAGVGEVSALNRMDVAMKELWREQNDALRIEVRVEEATRWSRICLAAAILLAFPIARQAAARGARSI</sequence>
<organism evidence="1 2">
    <name type="scientific">Antarcticirhabdus aurantiaca</name>
    <dbReference type="NCBI Taxonomy" id="2606717"/>
    <lineage>
        <taxon>Bacteria</taxon>
        <taxon>Pseudomonadati</taxon>
        <taxon>Pseudomonadota</taxon>
        <taxon>Alphaproteobacteria</taxon>
        <taxon>Hyphomicrobiales</taxon>
        <taxon>Aurantimonadaceae</taxon>
        <taxon>Antarcticirhabdus</taxon>
    </lineage>
</organism>
<protein>
    <submittedName>
        <fullName evidence="1">Uncharacterized protein</fullName>
    </submittedName>
</protein>